<dbReference type="EMBL" id="LDAU01000065">
    <property type="protein sequence ID" value="KRX08342.1"/>
    <property type="molecule type" value="Genomic_DNA"/>
</dbReference>
<keyword evidence="4" id="KW-0456">Lyase</keyword>
<dbReference type="InParanoid" id="A0A0V0R1B8"/>
<dbReference type="SUPFAM" id="SSF51569">
    <property type="entry name" value="Aldolase"/>
    <property type="match status" value="1"/>
</dbReference>
<evidence type="ECO:0000256" key="8">
    <source>
        <dbReference type="ARBA" id="ARBA00048791"/>
    </source>
</evidence>
<reference evidence="10 11" key="1">
    <citation type="journal article" date="2015" name="Sci. Rep.">
        <title>Genome of the facultative scuticociliatosis pathogen Pseudocohnilembus persalinus provides insight into its virulence through horizontal gene transfer.</title>
        <authorList>
            <person name="Xiong J."/>
            <person name="Wang G."/>
            <person name="Cheng J."/>
            <person name="Tian M."/>
            <person name="Pan X."/>
            <person name="Warren A."/>
            <person name="Jiang C."/>
            <person name="Yuan D."/>
            <person name="Miao W."/>
        </authorList>
    </citation>
    <scope>NUCLEOTIDE SEQUENCE [LARGE SCALE GENOMIC DNA]</scope>
    <source>
        <strain evidence="10">36N120E</strain>
    </source>
</reference>
<dbReference type="PANTHER" id="PTHR10889">
    <property type="entry name" value="DEOXYRIBOSE-PHOSPHATE ALDOLASE"/>
    <property type="match status" value="1"/>
</dbReference>
<dbReference type="Gene3D" id="3.20.20.70">
    <property type="entry name" value="Aldolase class I"/>
    <property type="match status" value="1"/>
</dbReference>
<dbReference type="GO" id="GO:0009264">
    <property type="term" value="P:deoxyribonucleotide catabolic process"/>
    <property type="evidence" value="ECO:0007669"/>
    <property type="project" value="InterPro"/>
</dbReference>
<keyword evidence="11" id="KW-1185">Reference proteome</keyword>
<protein>
    <recommendedName>
        <fullName evidence="3">deoxyribose-phosphate aldolase</fullName>
        <ecNumber evidence="3">4.1.2.4</ecNumber>
    </recommendedName>
    <alternativeName>
        <fullName evidence="7">2-deoxy-D-ribose 5-phosphate aldolase</fullName>
    </alternativeName>
    <alternativeName>
        <fullName evidence="6">Phosphodeoxyriboaldolase</fullName>
    </alternativeName>
</protein>
<dbReference type="InterPro" id="IPR013785">
    <property type="entry name" value="Aldolase_TIM"/>
</dbReference>
<evidence type="ECO:0000256" key="9">
    <source>
        <dbReference type="SAM" id="MobiDB-lite"/>
    </source>
</evidence>
<evidence type="ECO:0000256" key="5">
    <source>
        <dbReference type="ARBA" id="ARBA00023270"/>
    </source>
</evidence>
<feature type="region of interest" description="Disordered" evidence="9">
    <location>
        <begin position="1"/>
        <end position="179"/>
    </location>
</feature>
<comment type="catalytic activity">
    <reaction evidence="8">
        <text>2-deoxy-D-ribose 5-phosphate = D-glyceraldehyde 3-phosphate + acetaldehyde</text>
        <dbReference type="Rhea" id="RHEA:12821"/>
        <dbReference type="ChEBI" id="CHEBI:15343"/>
        <dbReference type="ChEBI" id="CHEBI:59776"/>
        <dbReference type="ChEBI" id="CHEBI:62877"/>
        <dbReference type="EC" id="4.1.2.4"/>
    </reaction>
</comment>
<dbReference type="NCBIfam" id="TIGR00126">
    <property type="entry name" value="deoC"/>
    <property type="match status" value="1"/>
</dbReference>
<dbReference type="OrthoDB" id="70823at2759"/>
<evidence type="ECO:0000256" key="4">
    <source>
        <dbReference type="ARBA" id="ARBA00023239"/>
    </source>
</evidence>
<name>A0A0V0R1B8_PSEPJ</name>
<dbReference type="EC" id="4.1.2.4" evidence="3"/>
<comment type="pathway">
    <text evidence="1">Carbohydrate degradation; 2-deoxy-D-ribose 1-phosphate degradation; D-glyceraldehyde 3-phosphate and acetaldehyde from 2-deoxy-alpha-D-ribose 1-phosphate: step 2/2.</text>
</comment>
<dbReference type="UniPathway" id="UPA00002">
    <property type="reaction ID" value="UER00468"/>
</dbReference>
<comment type="similarity">
    <text evidence="2">Belongs to the DeoC/FbaB aldolase family. DeoC type 2 subfamily.</text>
</comment>
<dbReference type="FunCoup" id="A0A0V0R1B8">
    <property type="interactions" value="48"/>
</dbReference>
<evidence type="ECO:0000313" key="10">
    <source>
        <dbReference type="EMBL" id="KRX08342.1"/>
    </source>
</evidence>
<gene>
    <name evidence="10" type="ORF">PPERSA_03336</name>
</gene>
<dbReference type="GO" id="GO:0005737">
    <property type="term" value="C:cytoplasm"/>
    <property type="evidence" value="ECO:0007669"/>
    <property type="project" value="InterPro"/>
</dbReference>
<evidence type="ECO:0000256" key="2">
    <source>
        <dbReference type="ARBA" id="ARBA00009473"/>
    </source>
</evidence>
<dbReference type="GO" id="GO:0046386">
    <property type="term" value="P:deoxyribose phosphate catabolic process"/>
    <property type="evidence" value="ECO:0007669"/>
    <property type="project" value="UniProtKB-UniPathway"/>
</dbReference>
<evidence type="ECO:0000313" key="11">
    <source>
        <dbReference type="Proteomes" id="UP000054937"/>
    </source>
</evidence>
<feature type="compositionally biased region" description="Polar residues" evidence="9">
    <location>
        <begin position="27"/>
        <end position="41"/>
    </location>
</feature>
<evidence type="ECO:0000256" key="6">
    <source>
        <dbReference type="ARBA" id="ARBA00031814"/>
    </source>
</evidence>
<feature type="compositionally biased region" description="Basic and acidic residues" evidence="9">
    <location>
        <begin position="1"/>
        <end position="24"/>
    </location>
</feature>
<evidence type="ECO:0000256" key="1">
    <source>
        <dbReference type="ARBA" id="ARBA00004816"/>
    </source>
</evidence>
<dbReference type="AlphaFoldDB" id="A0A0V0R1B8"/>
<organism evidence="10 11">
    <name type="scientific">Pseudocohnilembus persalinus</name>
    <name type="common">Ciliate</name>
    <dbReference type="NCBI Taxonomy" id="266149"/>
    <lineage>
        <taxon>Eukaryota</taxon>
        <taxon>Sar</taxon>
        <taxon>Alveolata</taxon>
        <taxon>Ciliophora</taxon>
        <taxon>Intramacronucleata</taxon>
        <taxon>Oligohymenophorea</taxon>
        <taxon>Scuticociliatia</taxon>
        <taxon>Philasterida</taxon>
        <taxon>Pseudocohnilembidae</taxon>
        <taxon>Pseudocohnilembus</taxon>
    </lineage>
</organism>
<dbReference type="InterPro" id="IPR002915">
    <property type="entry name" value="DeoC/FbaB/LacD_aldolase"/>
</dbReference>
<comment type="caution">
    <text evidence="10">The sequence shown here is derived from an EMBL/GenBank/DDBJ whole genome shotgun (WGS) entry which is preliminary data.</text>
</comment>
<dbReference type="Pfam" id="PF01791">
    <property type="entry name" value="DeoC"/>
    <property type="match status" value="1"/>
</dbReference>
<accession>A0A0V0R1B8</accession>
<evidence type="ECO:0000256" key="7">
    <source>
        <dbReference type="ARBA" id="ARBA00032755"/>
    </source>
</evidence>
<dbReference type="PANTHER" id="PTHR10889:SF3">
    <property type="entry name" value="DEOXYRIBOSE-PHOSPHATE ALDOLASE"/>
    <property type="match status" value="1"/>
</dbReference>
<feature type="compositionally biased region" description="Acidic residues" evidence="9">
    <location>
        <begin position="110"/>
        <end position="123"/>
    </location>
</feature>
<proteinExistence type="inferred from homology"/>
<keyword evidence="5" id="KW-0704">Schiff base</keyword>
<feature type="compositionally biased region" description="Basic and acidic residues" evidence="9">
    <location>
        <begin position="124"/>
        <end position="134"/>
    </location>
</feature>
<evidence type="ECO:0000256" key="3">
    <source>
        <dbReference type="ARBA" id="ARBA00012515"/>
    </source>
</evidence>
<feature type="compositionally biased region" description="Basic and acidic residues" evidence="9">
    <location>
        <begin position="44"/>
        <end position="109"/>
    </location>
</feature>
<dbReference type="GO" id="GO:0016052">
    <property type="term" value="P:carbohydrate catabolic process"/>
    <property type="evidence" value="ECO:0007669"/>
    <property type="project" value="TreeGrafter"/>
</dbReference>
<dbReference type="Proteomes" id="UP000054937">
    <property type="component" value="Unassembled WGS sequence"/>
</dbReference>
<dbReference type="SMART" id="SM01133">
    <property type="entry name" value="DeoC"/>
    <property type="match status" value="1"/>
</dbReference>
<dbReference type="InterPro" id="IPR011343">
    <property type="entry name" value="DeoC"/>
</dbReference>
<dbReference type="GO" id="GO:0004139">
    <property type="term" value="F:deoxyribose-phosphate aldolase activity"/>
    <property type="evidence" value="ECO:0007669"/>
    <property type="project" value="UniProtKB-EC"/>
</dbReference>
<sequence length="469" mass="53916">MAETKDTKKTTPQNKEVKKDEKAQKKSVTPQKKQSITPQKKSTSKADAKEKEKQEKIEKKIEETQNEKKSTEDSEKKTEAKNSKKSEKKEEKPVETEKEDKLAKNKNMEEEQEENQDQEDQENKEENQEGEEKKKPGRRGRKPGQSIKKQKDESQQQDSDSEEKIRLTRSQKRTKLDNRELYKNELKNREWPKNEELEKYVKEQMEKLKQEKLSEEMLKTIYSTIDLTSLNSTDAPEYIEDWLEKNVIQIEKEHNLKPAAICVYPLYGKISKRIIKPLKSVKTAVVSTCFPTGQTFLEIKLQETRIAVREGADEVDMVVSRGFWNEGSELEVLEEIYETKKAALNQHLKVILENCELKGGYEAIYKLSYLSLCAGGDFIKTSTGKGKWGAKPEEFAVMCKALKDFYELKHHGGESRGIKAAGGIQDSKTAHQFIQLFENITGKKVTPENFRIGASSLAKNIIKDLADLK</sequence>